<comment type="caution">
    <text evidence="3">The sequence shown here is derived from an EMBL/GenBank/DDBJ whole genome shotgun (WGS) entry which is preliminary data.</text>
</comment>
<proteinExistence type="predicted"/>
<gene>
    <name evidence="3" type="ORF">GOP47_0019594</name>
</gene>
<keyword evidence="1" id="KW-0346">Stress response</keyword>
<feature type="region of interest" description="Disordered" evidence="2">
    <location>
        <begin position="1"/>
        <end position="29"/>
    </location>
</feature>
<dbReference type="Gene3D" id="2.60.40.790">
    <property type="match status" value="1"/>
</dbReference>
<evidence type="ECO:0008006" key="5">
    <source>
        <dbReference type="Google" id="ProtNLM"/>
    </source>
</evidence>
<keyword evidence="4" id="KW-1185">Reference proteome</keyword>
<reference evidence="3" key="1">
    <citation type="submission" date="2021-01" db="EMBL/GenBank/DDBJ databases">
        <title>Adiantum capillus-veneris genome.</title>
        <authorList>
            <person name="Fang Y."/>
            <person name="Liao Q."/>
        </authorList>
    </citation>
    <scope>NUCLEOTIDE SEQUENCE</scope>
    <source>
        <strain evidence="3">H3</strain>
        <tissue evidence="3">Leaf</tissue>
    </source>
</reference>
<dbReference type="Proteomes" id="UP000886520">
    <property type="component" value="Chromosome 19"/>
</dbReference>
<dbReference type="SUPFAM" id="SSF49764">
    <property type="entry name" value="HSP20-like chaperones"/>
    <property type="match status" value="1"/>
</dbReference>
<dbReference type="EMBL" id="JABFUD020000019">
    <property type="protein sequence ID" value="KAI5064899.1"/>
    <property type="molecule type" value="Genomic_DNA"/>
</dbReference>
<dbReference type="InterPro" id="IPR031107">
    <property type="entry name" value="Small_HSP"/>
</dbReference>
<dbReference type="PANTHER" id="PTHR11527">
    <property type="entry name" value="HEAT-SHOCK PROTEIN 20 FAMILY MEMBER"/>
    <property type="match status" value="1"/>
</dbReference>
<sequence length="97" mass="10875">MAHQNQTYTLDILPHPHKPTQVPQVNKKDTPNALVFTTNASGYKVEDIQVQIEDNEALVLRFGQAARRFDLPPNACLEETEANWNAGILSITIPKTH</sequence>
<organism evidence="3 4">
    <name type="scientific">Adiantum capillus-veneris</name>
    <name type="common">Maidenhair fern</name>
    <dbReference type="NCBI Taxonomy" id="13818"/>
    <lineage>
        <taxon>Eukaryota</taxon>
        <taxon>Viridiplantae</taxon>
        <taxon>Streptophyta</taxon>
        <taxon>Embryophyta</taxon>
        <taxon>Tracheophyta</taxon>
        <taxon>Polypodiopsida</taxon>
        <taxon>Polypodiidae</taxon>
        <taxon>Polypodiales</taxon>
        <taxon>Pteridineae</taxon>
        <taxon>Pteridaceae</taxon>
        <taxon>Vittarioideae</taxon>
        <taxon>Adiantum</taxon>
    </lineage>
</organism>
<evidence type="ECO:0000256" key="1">
    <source>
        <dbReference type="ARBA" id="ARBA00023016"/>
    </source>
</evidence>
<dbReference type="AlphaFoldDB" id="A0A9D4Z7Y3"/>
<protein>
    <recommendedName>
        <fullName evidence="5">SHSP domain-containing protein</fullName>
    </recommendedName>
</protein>
<evidence type="ECO:0000256" key="2">
    <source>
        <dbReference type="SAM" id="MobiDB-lite"/>
    </source>
</evidence>
<dbReference type="InterPro" id="IPR008978">
    <property type="entry name" value="HSP20-like_chaperone"/>
</dbReference>
<name>A0A9D4Z7Y3_ADICA</name>
<evidence type="ECO:0000313" key="4">
    <source>
        <dbReference type="Proteomes" id="UP000886520"/>
    </source>
</evidence>
<accession>A0A9D4Z7Y3</accession>
<evidence type="ECO:0000313" key="3">
    <source>
        <dbReference type="EMBL" id="KAI5064899.1"/>
    </source>
</evidence>